<name>A0A3N1XTN5_9FIRM</name>
<evidence type="ECO:0000313" key="3">
    <source>
        <dbReference type="Proteomes" id="UP000273083"/>
    </source>
</evidence>
<keyword evidence="1" id="KW-0472">Membrane</keyword>
<organism evidence="2 3">
    <name type="scientific">Mobilisporobacter senegalensis</name>
    <dbReference type="NCBI Taxonomy" id="1329262"/>
    <lineage>
        <taxon>Bacteria</taxon>
        <taxon>Bacillati</taxon>
        <taxon>Bacillota</taxon>
        <taxon>Clostridia</taxon>
        <taxon>Lachnospirales</taxon>
        <taxon>Lachnospiraceae</taxon>
        <taxon>Mobilisporobacter</taxon>
    </lineage>
</organism>
<reference evidence="2 3" key="1">
    <citation type="submission" date="2018-11" db="EMBL/GenBank/DDBJ databases">
        <title>Genomic Encyclopedia of Type Strains, Phase IV (KMG-IV): sequencing the most valuable type-strain genomes for metagenomic binning, comparative biology and taxonomic classification.</title>
        <authorList>
            <person name="Goeker M."/>
        </authorList>
    </citation>
    <scope>NUCLEOTIDE SEQUENCE [LARGE SCALE GENOMIC DNA]</scope>
    <source>
        <strain evidence="2 3">DSM 26537</strain>
    </source>
</reference>
<dbReference type="OrthoDB" id="9791488at2"/>
<accession>A0A3N1XTN5</accession>
<evidence type="ECO:0000313" key="2">
    <source>
        <dbReference type="EMBL" id="ROR28532.1"/>
    </source>
</evidence>
<protein>
    <submittedName>
        <fullName evidence="2">Uncharacterized protein</fullName>
    </submittedName>
</protein>
<gene>
    <name evidence="2" type="ORF">EDD66_104116</name>
</gene>
<dbReference type="RefSeq" id="WP_123609034.1">
    <property type="nucleotide sequence ID" value="NZ_RJVG01000004.1"/>
</dbReference>
<feature type="transmembrane region" description="Helical" evidence="1">
    <location>
        <begin position="54"/>
        <end position="72"/>
    </location>
</feature>
<feature type="transmembrane region" description="Helical" evidence="1">
    <location>
        <begin position="9"/>
        <end position="34"/>
    </location>
</feature>
<keyword evidence="1" id="KW-0812">Transmembrane</keyword>
<comment type="caution">
    <text evidence="2">The sequence shown here is derived from an EMBL/GenBank/DDBJ whole genome shotgun (WGS) entry which is preliminary data.</text>
</comment>
<dbReference type="EMBL" id="RJVG01000004">
    <property type="protein sequence ID" value="ROR28532.1"/>
    <property type="molecule type" value="Genomic_DNA"/>
</dbReference>
<evidence type="ECO:0000256" key="1">
    <source>
        <dbReference type="SAM" id="Phobius"/>
    </source>
</evidence>
<sequence length="238" mass="27892">MRILKGIKFIIFSIISLVGIFVVTFIFAALIGSIQERFLPQDYIIWIFKFPLRNLLFIYEIYFAVLFFYFLDKGFKESVLLRLKNRLLKKNKQLILSAFAIVNIFLLYALLFNMTAITNNKIIDYTFLSPKGNQYSFKDIVKIETGVYGRKSIIPFSHYLKGDFFYIIQLNDGTKIHLTDVGGTINDKDEYSIIEKFDSQLVNMDIPKVSSMDNFQFCTKHLDKRYTDKIRNIIVNSK</sequence>
<dbReference type="AlphaFoldDB" id="A0A3N1XTN5"/>
<dbReference type="Proteomes" id="UP000273083">
    <property type="component" value="Unassembled WGS sequence"/>
</dbReference>
<feature type="transmembrane region" description="Helical" evidence="1">
    <location>
        <begin position="93"/>
        <end position="112"/>
    </location>
</feature>
<keyword evidence="1" id="KW-1133">Transmembrane helix</keyword>
<proteinExistence type="predicted"/>
<keyword evidence="3" id="KW-1185">Reference proteome</keyword>